<dbReference type="Proteomes" id="UP000694520">
    <property type="component" value="Chromosome 2"/>
</dbReference>
<keyword evidence="7" id="KW-0539">Nucleus</keyword>
<feature type="region of interest" description="Disordered" evidence="8">
    <location>
        <begin position="1"/>
        <end position="29"/>
    </location>
</feature>
<dbReference type="PANTHER" id="PTHR24081:SF0">
    <property type="entry name" value="NUCLEAR RECEPTOR SUBFAMILY 0 GROUP B MEMBER 2"/>
    <property type="match status" value="1"/>
</dbReference>
<dbReference type="InterPro" id="IPR033544">
    <property type="entry name" value="NR0B1/2"/>
</dbReference>
<name>A0A8B9X0C6_BOSMU</name>
<feature type="region of interest" description="Disordered" evidence="8">
    <location>
        <begin position="104"/>
        <end position="127"/>
    </location>
</feature>
<reference evidence="10" key="2">
    <citation type="submission" date="2025-08" db="UniProtKB">
        <authorList>
            <consortium name="Ensembl"/>
        </authorList>
    </citation>
    <scope>IDENTIFICATION</scope>
</reference>
<evidence type="ECO:0000313" key="10">
    <source>
        <dbReference type="Ensembl" id="ENSBGRP00000014246.1"/>
    </source>
</evidence>
<dbReference type="GO" id="GO:0003714">
    <property type="term" value="F:transcription corepressor activity"/>
    <property type="evidence" value="ECO:0007669"/>
    <property type="project" value="TreeGrafter"/>
</dbReference>
<keyword evidence="5" id="KW-0804">Transcription</keyword>
<dbReference type="SUPFAM" id="SSF48508">
    <property type="entry name" value="Nuclear receptor ligand-binding domain"/>
    <property type="match status" value="1"/>
</dbReference>
<reference evidence="10" key="1">
    <citation type="submission" date="2019-05" db="EMBL/GenBank/DDBJ databases">
        <authorList>
            <person name="Zhang S."/>
            <person name="Liu J."/>
        </authorList>
    </citation>
    <scope>NUCLEOTIDE SEQUENCE [LARGE SCALE GENOMIC DNA]</scope>
</reference>
<dbReference type="PANTHER" id="PTHR24081">
    <property type="entry name" value="NUCLEAR RECEPTOR SUBFAMILY 0 GROUP B"/>
    <property type="match status" value="1"/>
</dbReference>
<protein>
    <recommendedName>
        <fullName evidence="9">NR LBD domain-containing protein</fullName>
    </recommendedName>
</protein>
<evidence type="ECO:0000256" key="4">
    <source>
        <dbReference type="ARBA" id="ARBA00023015"/>
    </source>
</evidence>
<dbReference type="GO" id="GO:0005634">
    <property type="term" value="C:nucleus"/>
    <property type="evidence" value="ECO:0007669"/>
    <property type="project" value="UniProtKB-SubCell"/>
</dbReference>
<dbReference type="InterPro" id="IPR035500">
    <property type="entry name" value="NHR-like_dom_sf"/>
</dbReference>
<evidence type="ECO:0000256" key="5">
    <source>
        <dbReference type="ARBA" id="ARBA00023163"/>
    </source>
</evidence>
<feature type="domain" description="NR LBD" evidence="9">
    <location>
        <begin position="1"/>
        <end position="436"/>
    </location>
</feature>
<dbReference type="GO" id="GO:0000122">
    <property type="term" value="P:negative regulation of transcription by RNA polymerase II"/>
    <property type="evidence" value="ECO:0007669"/>
    <property type="project" value="TreeGrafter"/>
</dbReference>
<dbReference type="Gene3D" id="1.10.565.10">
    <property type="entry name" value="Retinoid X Receptor"/>
    <property type="match status" value="1"/>
</dbReference>
<keyword evidence="3" id="KW-0963">Cytoplasm</keyword>
<evidence type="ECO:0000313" key="11">
    <source>
        <dbReference type="Proteomes" id="UP000694520"/>
    </source>
</evidence>
<comment type="subcellular location">
    <subcellularLocation>
        <location evidence="2">Cytoplasm</location>
    </subcellularLocation>
    <subcellularLocation>
        <location evidence="1">Nucleus</location>
    </subcellularLocation>
</comment>
<dbReference type="AlphaFoldDB" id="A0A8B9X0C6"/>
<reference evidence="10" key="3">
    <citation type="submission" date="2025-09" db="UniProtKB">
        <authorList>
            <consortium name="Ensembl"/>
        </authorList>
    </citation>
    <scope>IDENTIFICATION</scope>
</reference>
<dbReference type="GO" id="GO:0005737">
    <property type="term" value="C:cytoplasm"/>
    <property type="evidence" value="ECO:0007669"/>
    <property type="project" value="UniProtKB-SubCell"/>
</dbReference>
<evidence type="ECO:0000256" key="6">
    <source>
        <dbReference type="ARBA" id="ARBA00023170"/>
    </source>
</evidence>
<organism evidence="10 11">
    <name type="scientific">Bos mutus grunniens</name>
    <name type="common">Wild yak</name>
    <name type="synonym">Bos grunniens</name>
    <dbReference type="NCBI Taxonomy" id="30521"/>
    <lineage>
        <taxon>Eukaryota</taxon>
        <taxon>Metazoa</taxon>
        <taxon>Chordata</taxon>
        <taxon>Craniata</taxon>
        <taxon>Vertebrata</taxon>
        <taxon>Euteleostomi</taxon>
        <taxon>Mammalia</taxon>
        <taxon>Eutheria</taxon>
        <taxon>Laurasiatheria</taxon>
        <taxon>Artiodactyla</taxon>
        <taxon>Ruminantia</taxon>
        <taxon>Pecora</taxon>
        <taxon>Bovidae</taxon>
        <taxon>Bovinae</taxon>
        <taxon>Bos</taxon>
    </lineage>
</organism>
<dbReference type="PROSITE" id="PS51843">
    <property type="entry name" value="NR_LBD"/>
    <property type="match status" value="1"/>
</dbReference>
<keyword evidence="11" id="KW-1185">Reference proteome</keyword>
<dbReference type="Ensembl" id="ENSBGRT00000016406.1">
    <property type="protein sequence ID" value="ENSBGRP00000014246.1"/>
    <property type="gene ID" value="ENSBGRG00000008953.1"/>
</dbReference>
<evidence type="ECO:0000259" key="9">
    <source>
        <dbReference type="PROSITE" id="PS51843"/>
    </source>
</evidence>
<evidence type="ECO:0000256" key="3">
    <source>
        <dbReference type="ARBA" id="ARBA00022490"/>
    </source>
</evidence>
<sequence>MFRKIHPKGCSSGTATNGETETKACGVGGGRGKIPKLWGFSGGGCSDAGAAKAETAERSRGEPGLVRVKALVRVGQTGSSSAVRMWRGIPEPARPRGVSRLLEGREGRRERGWGLPPGRPGPANSARAVTSCTPPSCCCAMASNMPSNRSSSCSPPIVPAASHAPKTELRTRVPRSPILWIASVQRLQSSAFRSGAGNTQAPCRPGPPAHSNVPPHFEPAAIDRAADSPLCRPLVDLLSQSKSAFLKRWAEQKAPEFGVSCYGYQTLFGGFQKGLDTNPAWLEWKKKVAEVPMPSILKKILLEKPSNGAGSSQRPDRPQPSLAEVQWLQCCLESFWSLELGPKEYAYLKGTILFNPDVPGLYASSHIRHLQQEAHQALWEVLEPWCPAGQSRLARVLLTASTLKSIPPSLLGDLFLRPVIGDVDIADLLEDMLLLS</sequence>
<evidence type="ECO:0000256" key="1">
    <source>
        <dbReference type="ARBA" id="ARBA00004123"/>
    </source>
</evidence>
<evidence type="ECO:0000256" key="8">
    <source>
        <dbReference type="SAM" id="MobiDB-lite"/>
    </source>
</evidence>
<keyword evidence="4" id="KW-0805">Transcription regulation</keyword>
<accession>A0A8B9X0C6</accession>
<keyword evidence="6" id="KW-0675">Receptor</keyword>
<proteinExistence type="predicted"/>
<dbReference type="InterPro" id="IPR000536">
    <property type="entry name" value="Nucl_hrmn_rcpt_lig-bd"/>
</dbReference>
<evidence type="ECO:0000256" key="2">
    <source>
        <dbReference type="ARBA" id="ARBA00004496"/>
    </source>
</evidence>
<dbReference type="GO" id="GO:0007623">
    <property type="term" value="P:circadian rhythm"/>
    <property type="evidence" value="ECO:0007669"/>
    <property type="project" value="TreeGrafter"/>
</dbReference>
<evidence type="ECO:0000256" key="7">
    <source>
        <dbReference type="ARBA" id="ARBA00023242"/>
    </source>
</evidence>
<dbReference type="GeneTree" id="ENSGT00390000015719"/>